<keyword evidence="3" id="KW-1185">Reference proteome</keyword>
<evidence type="ECO:0000256" key="1">
    <source>
        <dbReference type="PROSITE-ProRule" id="PRU00339"/>
    </source>
</evidence>
<dbReference type="HOGENOM" id="CLU_004665_2_1_11"/>
<evidence type="ECO:0000313" key="2">
    <source>
        <dbReference type="EMBL" id="AGZ41459.1"/>
    </source>
</evidence>
<evidence type="ECO:0000313" key="3">
    <source>
        <dbReference type="Proteomes" id="UP000017746"/>
    </source>
</evidence>
<dbReference type="EMBL" id="CP006272">
    <property type="protein sequence ID" value="AGZ41459.1"/>
    <property type="molecule type" value="Genomic_DNA"/>
</dbReference>
<name>U5VX57_9ACTN</name>
<dbReference type="PRINTS" id="PR00364">
    <property type="entry name" value="DISEASERSIST"/>
</dbReference>
<dbReference type="PANTHER" id="PTHR10098:SF108">
    <property type="entry name" value="TETRATRICOPEPTIDE REPEAT PROTEIN 28"/>
    <property type="match status" value="1"/>
</dbReference>
<dbReference type="Gene3D" id="3.40.50.300">
    <property type="entry name" value="P-loop containing nucleotide triphosphate hydrolases"/>
    <property type="match status" value="1"/>
</dbReference>
<organism evidence="2 3">
    <name type="scientific">Actinoplanes friuliensis DSM 7358</name>
    <dbReference type="NCBI Taxonomy" id="1246995"/>
    <lineage>
        <taxon>Bacteria</taxon>
        <taxon>Bacillati</taxon>
        <taxon>Actinomycetota</taxon>
        <taxon>Actinomycetes</taxon>
        <taxon>Micromonosporales</taxon>
        <taxon>Micromonosporaceae</taxon>
        <taxon>Actinoplanes</taxon>
    </lineage>
</organism>
<dbReference type="PROSITE" id="PS50005">
    <property type="entry name" value="TPR"/>
    <property type="match status" value="2"/>
</dbReference>
<dbReference type="Pfam" id="PF13424">
    <property type="entry name" value="TPR_12"/>
    <property type="match status" value="2"/>
</dbReference>
<dbReference type="PATRIC" id="fig|1246995.3.peg.3225"/>
<sequence>MEHVSDPPDPGSARSLDDLVGCLRALKLFGGDTSYEVITRRVNARWQAEGRPAEELARRGTVVDCFKTGRRRINGDLVVAVVQALHDDAGYLAHWRQALRVILAETAAAAQVRVLDRLPDDIAVFTGRDAEIERLLAPDAAVRVLAGMAGVGKSQLAIHAGHLLMAQERFDTTLFVNLRGFHPDPGQPPAEPAAVLDGFLRLLGVSGHKIPHGLPARTALFRERLAGRRALVVLDNAADEDQVRPLLPDSTGSLTLVTSRRRLDGLEPVHIDVEPFTTDEAELLLTRSVPEVALGTDVAAYRRVALRCGHLPLALSVVAGQMVARDGWTVTDHADRLDERHRHRRLDSGVELALHLSYQHLPEARRTLLRHIAAHPGPDLDDHAAAALLGTGTETAAGHLHDLAGEYLVQQPVAGRYLLHDLVRAYAADRAQDEDRPADRRAALTRLFDHYVHSAAAAMDALYPAERHRRPELPPRPSGGPRLDDPKTALQWLDAERATLVAVCRHAARADWPTQAVHLAAILYSYLDNGGHPADAVIVHTEAQHAARLLGDGVAEATALTNLGVVCWQLGRYPEAIGHLNRALALFRDLGDGRGEARTLGNLGVVHSASGQGEISLTYQQQALDRFVQLGDRVGEANTLTNLGSVSVRLGRPEPAVEHNSRALAIFRELQHNGGEATALNNLGDAQTLLGHYAEAVDHYEQALAIFRDLGERYGETCVLNGLGHALTGQGKTDDAIGRHREALALATDIDKPEEQSRARTALAELET</sequence>
<dbReference type="OrthoDB" id="7628974at2"/>
<dbReference type="SUPFAM" id="SSF48452">
    <property type="entry name" value="TPR-like"/>
    <property type="match status" value="2"/>
</dbReference>
<gene>
    <name evidence="2" type="ORF">AFR_15885</name>
</gene>
<dbReference type="SUPFAM" id="SSF52540">
    <property type="entry name" value="P-loop containing nucleoside triphosphate hydrolases"/>
    <property type="match status" value="1"/>
</dbReference>
<dbReference type="AlphaFoldDB" id="U5VX57"/>
<dbReference type="Gene3D" id="1.25.40.10">
    <property type="entry name" value="Tetratricopeptide repeat domain"/>
    <property type="match status" value="1"/>
</dbReference>
<dbReference type="eggNOG" id="COG0457">
    <property type="taxonomic scope" value="Bacteria"/>
</dbReference>
<dbReference type="STRING" id="1246995.AFR_15885"/>
<proteinExistence type="predicted"/>
<dbReference type="InterPro" id="IPR019734">
    <property type="entry name" value="TPR_rpt"/>
</dbReference>
<dbReference type="SMART" id="SM00028">
    <property type="entry name" value="TPR"/>
    <property type="match status" value="5"/>
</dbReference>
<dbReference type="Proteomes" id="UP000017746">
    <property type="component" value="Chromosome"/>
</dbReference>
<dbReference type="PANTHER" id="PTHR10098">
    <property type="entry name" value="RAPSYN-RELATED"/>
    <property type="match status" value="1"/>
</dbReference>
<feature type="repeat" description="TPR" evidence="1">
    <location>
        <begin position="677"/>
        <end position="710"/>
    </location>
</feature>
<dbReference type="KEGG" id="afs:AFR_15885"/>
<dbReference type="Pfam" id="PF13374">
    <property type="entry name" value="TPR_10"/>
    <property type="match status" value="1"/>
</dbReference>
<dbReference type="InterPro" id="IPR027417">
    <property type="entry name" value="P-loop_NTPase"/>
</dbReference>
<feature type="repeat" description="TPR" evidence="1">
    <location>
        <begin position="557"/>
        <end position="590"/>
    </location>
</feature>
<dbReference type="GO" id="GO:0043531">
    <property type="term" value="F:ADP binding"/>
    <property type="evidence" value="ECO:0007669"/>
    <property type="project" value="InterPro"/>
</dbReference>
<keyword evidence="1" id="KW-0802">TPR repeat</keyword>
<dbReference type="InterPro" id="IPR011990">
    <property type="entry name" value="TPR-like_helical_dom_sf"/>
</dbReference>
<reference evidence="2 3" key="1">
    <citation type="journal article" date="2014" name="J. Biotechnol.">
        <title>Complete genome sequence of the actinobacterium Actinoplanes friuliensis HAG 010964, producer of the lipopeptide antibiotic friulimycin.</title>
        <authorList>
            <person name="Ruckert C."/>
            <person name="Szczepanowski R."/>
            <person name="Albersmeier A."/>
            <person name="Goesmann A."/>
            <person name="Fischer N."/>
            <person name="Steinkamper A."/>
            <person name="Puhler A."/>
            <person name="Biener R."/>
            <person name="Schwartz D."/>
            <person name="Kalinowski J."/>
        </authorList>
    </citation>
    <scope>NUCLEOTIDE SEQUENCE [LARGE SCALE GENOMIC DNA]</scope>
    <source>
        <strain evidence="2 3">DSM 7358</strain>
    </source>
</reference>
<dbReference type="RefSeq" id="WP_023361518.1">
    <property type="nucleotide sequence ID" value="NC_022657.1"/>
</dbReference>
<protein>
    <submittedName>
        <fullName evidence="2">TPR repeat-containing protein</fullName>
    </submittedName>
</protein>
<dbReference type="Pfam" id="PF13176">
    <property type="entry name" value="TPR_7"/>
    <property type="match status" value="1"/>
</dbReference>
<accession>U5VX57</accession>